<comment type="caution">
    <text evidence="10">The sequence shown here is derived from an EMBL/GenBank/DDBJ whole genome shotgun (WGS) entry which is preliminary data.</text>
</comment>
<reference evidence="10 11" key="1">
    <citation type="journal article" date="2015" name="Genome Announc.">
        <title>Expanding the biotechnology potential of lactobacilli through comparative genomics of 213 strains and associated genera.</title>
        <authorList>
            <person name="Sun Z."/>
            <person name="Harris H.M."/>
            <person name="McCann A."/>
            <person name="Guo C."/>
            <person name="Argimon S."/>
            <person name="Zhang W."/>
            <person name="Yang X."/>
            <person name="Jeffery I.B."/>
            <person name="Cooney J.C."/>
            <person name="Kagawa T.F."/>
            <person name="Liu W."/>
            <person name="Song Y."/>
            <person name="Salvetti E."/>
            <person name="Wrobel A."/>
            <person name="Rasinkangas P."/>
            <person name="Parkhill J."/>
            <person name="Rea M.C."/>
            <person name="O'Sullivan O."/>
            <person name="Ritari J."/>
            <person name="Douillard F.P."/>
            <person name="Paul Ross R."/>
            <person name="Yang R."/>
            <person name="Briner A.E."/>
            <person name="Felis G.E."/>
            <person name="de Vos W.M."/>
            <person name="Barrangou R."/>
            <person name="Klaenhammer T.R."/>
            <person name="Caufield P.W."/>
            <person name="Cui Y."/>
            <person name="Zhang H."/>
            <person name="O'Toole P.W."/>
        </authorList>
    </citation>
    <scope>NUCLEOTIDE SEQUENCE [LARGE SCALE GENOMIC DNA]</scope>
    <source>
        <strain evidence="10 11">DSM 20634</strain>
    </source>
</reference>
<feature type="domain" description="Ribosomal protein L9" evidence="9">
    <location>
        <begin position="16"/>
        <end position="43"/>
    </location>
</feature>
<dbReference type="NCBIfam" id="TIGR00158">
    <property type="entry name" value="L9"/>
    <property type="match status" value="1"/>
</dbReference>
<evidence type="ECO:0000256" key="6">
    <source>
        <dbReference type="ARBA" id="ARBA00023274"/>
    </source>
</evidence>
<dbReference type="InterPro" id="IPR036935">
    <property type="entry name" value="Ribosomal_bL9_N_sf"/>
</dbReference>
<comment type="similarity">
    <text evidence="2 8">Belongs to the bacterial ribosomal protein bL9 family.</text>
</comment>
<evidence type="ECO:0000256" key="8">
    <source>
        <dbReference type="HAMAP-Rule" id="MF_00503"/>
    </source>
</evidence>
<dbReference type="AlphaFoldDB" id="A0A0R2A0Q5"/>
<keyword evidence="3 8" id="KW-0699">rRNA-binding</keyword>
<dbReference type="PROSITE" id="PS00651">
    <property type="entry name" value="RIBOSOMAL_L9"/>
    <property type="match status" value="1"/>
</dbReference>
<dbReference type="SUPFAM" id="SSF55658">
    <property type="entry name" value="L9 N-domain-like"/>
    <property type="match status" value="1"/>
</dbReference>
<sequence>MTNMKVIFLEDVKGRGKRGEVKEVPDGYAQNFLIKKGKAKEATKSAMSALKGQQHAEEKKQAELLADAQELKKLLEADETVIEIKAKAGTDSRLFGSIPSKQIAQALNSQYNVKLDKRKIELNEPIKVLGYTNVPVKLYPQVSAKIRVHVVEK</sequence>
<dbReference type="PANTHER" id="PTHR21368">
    <property type="entry name" value="50S RIBOSOMAL PROTEIN L9"/>
    <property type="match status" value="1"/>
</dbReference>
<dbReference type="InterPro" id="IPR000244">
    <property type="entry name" value="Ribosomal_bL9"/>
</dbReference>
<organism evidence="10 11">
    <name type="scientific">Paucilactobacillus vaccinostercus DSM 20634</name>
    <dbReference type="NCBI Taxonomy" id="1423813"/>
    <lineage>
        <taxon>Bacteria</taxon>
        <taxon>Bacillati</taxon>
        <taxon>Bacillota</taxon>
        <taxon>Bacilli</taxon>
        <taxon>Lactobacillales</taxon>
        <taxon>Lactobacillaceae</taxon>
        <taxon>Paucilactobacillus</taxon>
    </lineage>
</organism>
<dbReference type="Pfam" id="PF01281">
    <property type="entry name" value="Ribosomal_L9_N"/>
    <property type="match status" value="1"/>
</dbReference>
<evidence type="ECO:0000256" key="4">
    <source>
        <dbReference type="ARBA" id="ARBA00022884"/>
    </source>
</evidence>
<name>A0A0R2A0Q5_9LACO</name>
<keyword evidence="4 8" id="KW-0694">RNA-binding</keyword>
<evidence type="ECO:0000256" key="7">
    <source>
        <dbReference type="ARBA" id="ARBA00035292"/>
    </source>
</evidence>
<dbReference type="Gene3D" id="3.40.5.10">
    <property type="entry name" value="Ribosomal protein L9, N-terminal domain"/>
    <property type="match status" value="1"/>
</dbReference>
<dbReference type="Proteomes" id="UP000051733">
    <property type="component" value="Unassembled WGS sequence"/>
</dbReference>
<dbReference type="InterPro" id="IPR020070">
    <property type="entry name" value="Ribosomal_bL9_N"/>
</dbReference>
<dbReference type="GO" id="GO:0003735">
    <property type="term" value="F:structural constituent of ribosome"/>
    <property type="evidence" value="ECO:0007669"/>
    <property type="project" value="InterPro"/>
</dbReference>
<dbReference type="InterPro" id="IPR009027">
    <property type="entry name" value="Ribosomal_bL9/RNase_H1_N"/>
</dbReference>
<dbReference type="InterPro" id="IPR036791">
    <property type="entry name" value="Ribosomal_bL9_C_sf"/>
</dbReference>
<dbReference type="GO" id="GO:1990904">
    <property type="term" value="C:ribonucleoprotein complex"/>
    <property type="evidence" value="ECO:0007669"/>
    <property type="project" value="UniProtKB-KW"/>
</dbReference>
<evidence type="ECO:0000256" key="3">
    <source>
        <dbReference type="ARBA" id="ARBA00022730"/>
    </source>
</evidence>
<dbReference type="HAMAP" id="MF_00503">
    <property type="entry name" value="Ribosomal_bL9"/>
    <property type="match status" value="1"/>
</dbReference>
<keyword evidence="5 8" id="KW-0689">Ribosomal protein</keyword>
<dbReference type="STRING" id="1423813.FC26_GL000149"/>
<dbReference type="Pfam" id="PF03948">
    <property type="entry name" value="Ribosomal_L9_C"/>
    <property type="match status" value="1"/>
</dbReference>
<protein>
    <recommendedName>
        <fullName evidence="7 8">Large ribosomal subunit protein bL9</fullName>
    </recommendedName>
</protein>
<evidence type="ECO:0000259" key="9">
    <source>
        <dbReference type="PROSITE" id="PS00651"/>
    </source>
</evidence>
<dbReference type="EMBL" id="AYYY01000061">
    <property type="protein sequence ID" value="KRM60673.1"/>
    <property type="molecule type" value="Genomic_DNA"/>
</dbReference>
<dbReference type="GO" id="GO:0005840">
    <property type="term" value="C:ribosome"/>
    <property type="evidence" value="ECO:0007669"/>
    <property type="project" value="UniProtKB-KW"/>
</dbReference>
<dbReference type="SUPFAM" id="SSF55653">
    <property type="entry name" value="Ribosomal protein L9 C-domain"/>
    <property type="match status" value="1"/>
</dbReference>
<dbReference type="GO" id="GO:0019843">
    <property type="term" value="F:rRNA binding"/>
    <property type="evidence" value="ECO:0007669"/>
    <property type="project" value="UniProtKB-UniRule"/>
</dbReference>
<proteinExistence type="inferred from homology"/>
<evidence type="ECO:0000256" key="2">
    <source>
        <dbReference type="ARBA" id="ARBA00010605"/>
    </source>
</evidence>
<dbReference type="InterPro" id="IPR020594">
    <property type="entry name" value="Ribosomal_bL9_bac/chp"/>
</dbReference>
<evidence type="ECO:0000256" key="5">
    <source>
        <dbReference type="ARBA" id="ARBA00022980"/>
    </source>
</evidence>
<dbReference type="FunFam" id="3.40.5.10:FF:000002">
    <property type="entry name" value="50S ribosomal protein L9"/>
    <property type="match status" value="1"/>
</dbReference>
<keyword evidence="6 8" id="KW-0687">Ribonucleoprotein</keyword>
<accession>A0A0R2A0Q5</accession>
<dbReference type="GO" id="GO:0006412">
    <property type="term" value="P:translation"/>
    <property type="evidence" value="ECO:0007669"/>
    <property type="project" value="UniProtKB-UniRule"/>
</dbReference>
<dbReference type="PATRIC" id="fig|1423813.3.peg.161"/>
<comment type="function">
    <text evidence="1 8">Binds to the 23S rRNA.</text>
</comment>
<evidence type="ECO:0000313" key="11">
    <source>
        <dbReference type="Proteomes" id="UP000051733"/>
    </source>
</evidence>
<evidence type="ECO:0000313" key="10">
    <source>
        <dbReference type="EMBL" id="KRM60673.1"/>
    </source>
</evidence>
<keyword evidence="11" id="KW-1185">Reference proteome</keyword>
<dbReference type="InterPro" id="IPR020069">
    <property type="entry name" value="Ribosomal_bL9_C"/>
</dbReference>
<dbReference type="FunFam" id="3.10.430.100:FF:000002">
    <property type="entry name" value="50S ribosomal protein L9"/>
    <property type="match status" value="1"/>
</dbReference>
<evidence type="ECO:0000256" key="1">
    <source>
        <dbReference type="ARBA" id="ARBA00003058"/>
    </source>
</evidence>
<gene>
    <name evidence="8" type="primary">rplI</name>
    <name evidence="10" type="ORF">FC26_GL000149</name>
</gene>
<dbReference type="Gene3D" id="3.10.430.100">
    <property type="entry name" value="Ribosomal protein L9, C-terminal domain"/>
    <property type="match status" value="1"/>
</dbReference>